<accession>A0A7W8HB90</accession>
<dbReference type="AlphaFoldDB" id="A0A7W8HB90"/>
<proteinExistence type="predicted"/>
<reference evidence="1 2" key="1">
    <citation type="submission" date="2020-08" db="EMBL/GenBank/DDBJ databases">
        <title>Genomic Encyclopedia of Type Strains, Phase IV (KMG-IV): sequencing the most valuable type-strain genomes for metagenomic binning, comparative biology and taxonomic classification.</title>
        <authorList>
            <person name="Goeker M."/>
        </authorList>
    </citation>
    <scope>NUCLEOTIDE SEQUENCE [LARGE SCALE GENOMIC DNA]</scope>
    <source>
        <strain evidence="1 2">DSM 106146</strain>
    </source>
</reference>
<name>A0A7W8HB90_9FIRM</name>
<comment type="caution">
    <text evidence="1">The sequence shown here is derived from an EMBL/GenBank/DDBJ whole genome shotgun (WGS) entry which is preliminary data.</text>
</comment>
<gene>
    <name evidence="1" type="ORF">HNP82_002337</name>
</gene>
<protein>
    <submittedName>
        <fullName evidence="1">Uncharacterized protein</fullName>
    </submittedName>
</protein>
<organism evidence="1 2">
    <name type="scientific">Catenibacillus scindens</name>
    <dbReference type="NCBI Taxonomy" id="673271"/>
    <lineage>
        <taxon>Bacteria</taxon>
        <taxon>Bacillati</taxon>
        <taxon>Bacillota</taxon>
        <taxon>Clostridia</taxon>
        <taxon>Lachnospirales</taxon>
        <taxon>Lachnospiraceae</taxon>
        <taxon>Catenibacillus</taxon>
    </lineage>
</organism>
<evidence type="ECO:0000313" key="1">
    <source>
        <dbReference type="EMBL" id="MBB5265198.1"/>
    </source>
</evidence>
<dbReference type="EMBL" id="JACHFW010000009">
    <property type="protein sequence ID" value="MBB5265198.1"/>
    <property type="molecule type" value="Genomic_DNA"/>
</dbReference>
<evidence type="ECO:0000313" key="2">
    <source>
        <dbReference type="Proteomes" id="UP000543642"/>
    </source>
</evidence>
<dbReference type="Proteomes" id="UP000543642">
    <property type="component" value="Unassembled WGS sequence"/>
</dbReference>
<sequence length="50" mass="5280">MELRGCRGLGPLCILFVIFTALITNGTGCFARGLAGCLTFTAATFDHCIL</sequence>
<keyword evidence="2" id="KW-1185">Reference proteome</keyword>